<dbReference type="SUPFAM" id="SSF51126">
    <property type="entry name" value="Pectin lyase-like"/>
    <property type="match status" value="1"/>
</dbReference>
<dbReference type="InterPro" id="IPR005546">
    <property type="entry name" value="Autotransporte_beta"/>
</dbReference>
<dbReference type="InterPro" id="IPR012332">
    <property type="entry name" value="Autotransporter_pectin_lyase_C"/>
</dbReference>
<dbReference type="InterPro" id="IPR006315">
    <property type="entry name" value="OM_autotransptr_brl_dom"/>
</dbReference>
<reference evidence="5 6" key="1">
    <citation type="submission" date="2016-10" db="EMBL/GenBank/DDBJ databases">
        <authorList>
            <person name="Varghese N."/>
            <person name="Submissions S."/>
        </authorList>
    </citation>
    <scope>NUCLEOTIDE SEQUENCE [LARGE SCALE GENOMIC DNA]</scope>
    <source>
        <strain evidence="5 6">DSM 5563</strain>
    </source>
</reference>
<organism evidence="5 6">
    <name type="scientific">Pragia fontium DSM 5563 = ATCC 49100</name>
    <dbReference type="NCBI Taxonomy" id="1122977"/>
    <lineage>
        <taxon>Bacteria</taxon>
        <taxon>Pseudomonadati</taxon>
        <taxon>Pseudomonadota</taxon>
        <taxon>Gammaproteobacteria</taxon>
        <taxon>Enterobacterales</taxon>
        <taxon>Budviciaceae</taxon>
        <taxon>Pragia</taxon>
    </lineage>
</organism>
<dbReference type="PRINTS" id="PR01484">
    <property type="entry name" value="PRTACTNFAMLY"/>
</dbReference>
<dbReference type="InterPro" id="IPR011050">
    <property type="entry name" value="Pectin_lyase_fold/virulence"/>
</dbReference>
<evidence type="ECO:0000256" key="2">
    <source>
        <dbReference type="SAM" id="MobiDB-lite"/>
    </source>
</evidence>
<feature type="domain" description="Autotransporter" evidence="4">
    <location>
        <begin position="685"/>
        <end position="950"/>
    </location>
</feature>
<name>A0AAJ5BH28_9GAMM</name>
<dbReference type="AlphaFoldDB" id="A0AAJ5BH28"/>
<dbReference type="GO" id="GO:0019867">
    <property type="term" value="C:outer membrane"/>
    <property type="evidence" value="ECO:0007669"/>
    <property type="project" value="InterPro"/>
</dbReference>
<dbReference type="Pfam" id="PF03212">
    <property type="entry name" value="Pertactin"/>
    <property type="match status" value="1"/>
</dbReference>
<feature type="chain" id="PRO_5042529276" evidence="3">
    <location>
        <begin position="23"/>
        <end position="950"/>
    </location>
</feature>
<feature type="signal peptide" evidence="3">
    <location>
        <begin position="1"/>
        <end position="22"/>
    </location>
</feature>
<dbReference type="InterPro" id="IPR004899">
    <property type="entry name" value="Pertactin_central"/>
</dbReference>
<evidence type="ECO:0000313" key="6">
    <source>
        <dbReference type="Proteomes" id="UP000226420"/>
    </source>
</evidence>
<comment type="caution">
    <text evidence="5">The sequence shown here is derived from an EMBL/GenBank/DDBJ whole genome shotgun (WGS) entry which is preliminary data.</text>
</comment>
<dbReference type="SUPFAM" id="SSF103515">
    <property type="entry name" value="Autotransporter"/>
    <property type="match status" value="1"/>
</dbReference>
<evidence type="ECO:0000256" key="3">
    <source>
        <dbReference type="SAM" id="SignalP"/>
    </source>
</evidence>
<gene>
    <name evidence="5" type="ORF">SAMN02745723_10460</name>
</gene>
<sequence length="950" mass="100961">MKLNKLVLALPALFAVSLPAYSVEVPPEAFPSKVATPDVNAILNDSANTDGWPIASDKWANKNTSIITGNQYIHGKTFTRTWFPSSGIQSLDVSNNSYSLNNAIDSLQVTVNSGSVVIGSTVKGGIVDPNNGKVYNGILLMTGSTTAYDTVLEDRGQLTLSNSSKGYNTLVNAGGQLTLGSSSYAQANYINGGFMQMSVMSNVVAEDTIVINGGQQIIYGGTSINAHIGNGSYQLASGLSIDTTLYNGAFQRVYAGAGGDSVSDRNTTIYGGARQQLQVGISEGAHVYGVQVISAVDGDWRNGQWESDADLKLRGSNQVSKDAVIYAGGTQRIHTGSAENAQVYGLQIVSGKKGGWVGEEWVETDGWVGRDQIAKNATIFTGGEQRVGYYADAIGTVVDGGSQVAAELGHLQDTTVQNGGSSYIAYGAYSTGSLDVVDGSLTMQGGDAHAWTNASLGGKGAWARNVDLQSANSTLYIEHNANTSESTATVETLKMNDGSVVFGRQDGSDAGKYSRLDLISLSGNGTFVMNTNINGGQGDFLSISDPLDVNSRFNVKVMDSGVELKRSVAGVDPHHLIYANSSNAEHFTLLNGSVDLGAYKYYLVQGDDTDTDNWYLSPTAAPVEPTDPTEPGTPGDNGGGSVTPNPTPELSESAKSVIAMANVTPTIWDGELSTLRTRLGDLRDNRSAQNGTWGKYITSRYRVSTDNVGYKQDMNGVMLGGDRAIELQGSRLLIGGLFSYTHSKLDSRSGDGKVDSYGLGVYTTWMHDSGYYVDGVLKANRFKTENNANFNGGKTSGSDNTNGFGASVEVGKHIKLDSYFIEPYIMGSAFRGGKTSYELDSGMKAKADSAQSLKTEVGTTIGHTFVLDSGALLKPYVRLAVSHEFQKNNDVIINDTERFSNDMSGTVGKYGVGLTAQLDNQWSTYGEINYSNGSHIETPYSGHLGIRYSF</sequence>
<evidence type="ECO:0000256" key="1">
    <source>
        <dbReference type="ARBA" id="ARBA00022729"/>
    </source>
</evidence>
<dbReference type="RefSeq" id="WP_074822162.1">
    <property type="nucleotide sequence ID" value="NZ_FOLW01000004.1"/>
</dbReference>
<dbReference type="Gene3D" id="2.160.20.20">
    <property type="match status" value="1"/>
</dbReference>
<evidence type="ECO:0000313" key="5">
    <source>
        <dbReference type="EMBL" id="SFC76289.1"/>
    </source>
</evidence>
<dbReference type="PANTHER" id="PTHR35037:SF7">
    <property type="entry name" value="AUTOTRANSPORTER"/>
    <property type="match status" value="1"/>
</dbReference>
<dbReference type="Proteomes" id="UP000226420">
    <property type="component" value="Unassembled WGS sequence"/>
</dbReference>
<dbReference type="SMART" id="SM00869">
    <property type="entry name" value="Autotransporter"/>
    <property type="match status" value="1"/>
</dbReference>
<evidence type="ECO:0000259" key="4">
    <source>
        <dbReference type="PROSITE" id="PS51208"/>
    </source>
</evidence>
<feature type="compositionally biased region" description="Low complexity" evidence="2">
    <location>
        <begin position="622"/>
        <end position="634"/>
    </location>
</feature>
<dbReference type="EMBL" id="FOLW01000004">
    <property type="protein sequence ID" value="SFC76289.1"/>
    <property type="molecule type" value="Genomic_DNA"/>
</dbReference>
<dbReference type="Pfam" id="PF03797">
    <property type="entry name" value="Autotransporter"/>
    <property type="match status" value="1"/>
</dbReference>
<dbReference type="Gene3D" id="2.40.128.130">
    <property type="entry name" value="Autotransporter beta-domain"/>
    <property type="match status" value="1"/>
</dbReference>
<dbReference type="PANTHER" id="PTHR35037">
    <property type="entry name" value="C-TERMINAL REGION OF AIDA-LIKE PROTEIN"/>
    <property type="match status" value="1"/>
</dbReference>
<dbReference type="InterPro" id="IPR036709">
    <property type="entry name" value="Autotransporte_beta_dom_sf"/>
</dbReference>
<dbReference type="InterPro" id="IPR003991">
    <property type="entry name" value="Pertactin_virulence_factor"/>
</dbReference>
<feature type="region of interest" description="Disordered" evidence="2">
    <location>
        <begin position="614"/>
        <end position="652"/>
    </location>
</feature>
<dbReference type="NCBIfam" id="TIGR01414">
    <property type="entry name" value="autotrans_barl"/>
    <property type="match status" value="1"/>
</dbReference>
<protein>
    <submittedName>
        <fullName evidence="5">Outer membrane autotransporter barrel domain-containing protein</fullName>
    </submittedName>
</protein>
<dbReference type="InterPro" id="IPR051551">
    <property type="entry name" value="Autotransporter_adhesion"/>
</dbReference>
<proteinExistence type="predicted"/>
<keyword evidence="1 3" id="KW-0732">Signal</keyword>
<accession>A0AAJ5BH28</accession>
<dbReference type="PROSITE" id="PS51208">
    <property type="entry name" value="AUTOTRANSPORTER"/>
    <property type="match status" value="1"/>
</dbReference>